<reference evidence="5 6" key="2">
    <citation type="journal article" date="2022" name="Mol. Biol. Evol.">
        <title>Comparative Genomics Reveals Insights into the Divergent Evolution of Astigmatic Mites and Household Pest Adaptations.</title>
        <authorList>
            <person name="Xiong Q."/>
            <person name="Wan A.T."/>
            <person name="Liu X."/>
            <person name="Fung C.S."/>
            <person name="Xiao X."/>
            <person name="Malainual N."/>
            <person name="Hou J."/>
            <person name="Wang L."/>
            <person name="Wang M."/>
            <person name="Yang K.Y."/>
            <person name="Cui Y."/>
            <person name="Leung E.L."/>
            <person name="Nong W."/>
            <person name="Shin S.K."/>
            <person name="Au S.W."/>
            <person name="Jeong K.Y."/>
            <person name="Chew F.T."/>
            <person name="Hui J.H."/>
            <person name="Leung T.F."/>
            <person name="Tungtrongchitr A."/>
            <person name="Zhong N."/>
            <person name="Liu Z."/>
            <person name="Tsui S.K."/>
        </authorList>
    </citation>
    <scope>NUCLEOTIDE SEQUENCE [LARGE SCALE GENOMIC DNA]</scope>
    <source>
        <strain evidence="5">Derp</strain>
    </source>
</reference>
<dbReference type="Pfam" id="PF00078">
    <property type="entry name" value="RVT_1"/>
    <property type="match status" value="1"/>
</dbReference>
<keyword evidence="2" id="KW-0175">Coiled coil</keyword>
<evidence type="ECO:0000313" key="5">
    <source>
        <dbReference type="EMBL" id="KAH9416755.1"/>
    </source>
</evidence>
<keyword evidence="1" id="KW-0863">Zinc-finger</keyword>
<dbReference type="EMBL" id="NJHN03000087">
    <property type="protein sequence ID" value="KAH9416755.1"/>
    <property type="molecule type" value="Genomic_DNA"/>
</dbReference>
<keyword evidence="6" id="KW-1185">Reference proteome</keyword>
<dbReference type="Pfam" id="PF14529">
    <property type="entry name" value="Exo_endo_phos_2"/>
    <property type="match status" value="1"/>
</dbReference>
<dbReference type="PROSITE" id="PS50878">
    <property type="entry name" value="RT_POL"/>
    <property type="match status" value="1"/>
</dbReference>
<dbReference type="InterPro" id="IPR043502">
    <property type="entry name" value="DNA/RNA_pol_sf"/>
</dbReference>
<comment type="caution">
    <text evidence="5">The sequence shown here is derived from an EMBL/GenBank/DDBJ whole genome shotgun (WGS) entry which is preliminary data.</text>
</comment>
<dbReference type="PANTHER" id="PTHR19446">
    <property type="entry name" value="REVERSE TRANSCRIPTASES"/>
    <property type="match status" value="1"/>
</dbReference>
<dbReference type="InterPro" id="IPR000477">
    <property type="entry name" value="RT_dom"/>
</dbReference>
<accession>A0ABQ8J2L4</accession>
<name>A0ABQ8J2L4_DERPT</name>
<evidence type="ECO:0008006" key="7">
    <source>
        <dbReference type="Google" id="ProtNLM"/>
    </source>
</evidence>
<dbReference type="InterPro" id="IPR001878">
    <property type="entry name" value="Znf_CCHC"/>
</dbReference>
<dbReference type="CDD" id="cd09276">
    <property type="entry name" value="Rnase_HI_RT_non_LTR"/>
    <property type="match status" value="1"/>
</dbReference>
<feature type="domain" description="Reverse transcriptase" evidence="4">
    <location>
        <begin position="851"/>
        <end position="1122"/>
    </location>
</feature>
<dbReference type="InterPro" id="IPR005135">
    <property type="entry name" value="Endo/exonuclease/phosphatase"/>
</dbReference>
<sequence>MTGNEDTSTPITISSIEDVTKFLKSITNSHGNTNLKTHKSNLTKSLAIIEDLALGIPIRNNESKLLEEIAKLKSELASKDNEILNIKNELITIKAESYDKIVKHSYAAITNKQQTSTPKSSIPSKQVTSNHFVIISPKDDNTTKDSNQLISMTKDKISNKKSLENGLRIKKFQPLRGKKCLIKCDSANDIDKICSLLDNDDKLTVKKPTKKNPRVMIIGISKDIPKDELVNYIVSQNPIIDNHLKSNKDDSLKVIFDKSDRVGTKFAVIECSPGIWKTIINEKRLFIGFNVCPVKNRVSILQCYNCYRFGHVADNCNDQTTCGICANNHETKECHAKNYKCVNCVWANEHRPPSSSTEYHTEHRAFHQQLLCQNVQHSRAGTQQLLINAKNKKSSIICIQEPYTYGDKICGMTGYQTFSDVSPKSSIATTMANVFLIQQFTTNNCVCVLVNNQIPFLIISVYLSPNDPLQNDLTSPNINNLNNDLNHLSNIISHYSNYPIIITGDFNGWHPAWGGDVTNPRGEIIFDFISSNRLIILNDGLIPTREVNGSATFIDITIVNNKALQITNNWEVLEEETQSDHKLISFEISSDNTSSIQSLTRKYKTSNVDWNNFDTLAKIGLQQINEKCTSVKSSSDIKNLVENLTIRIIDICDKTLPNTKPKKRMIYWFNDQLKEQQQLCKRLRRKWKRTTNAFLKEIHLNQYILVRKEYKKQLISAKKSSIRAFFSQQNNTTVWKQVYSWCKTPSNLNQNLKSIKTSNGWTSSPEETARHLLDSFFPDDTPDDPGQSLVTAAARSASTTREDIPFSREEVLDAINTESDKKSPGEDGISANIIKRINRLFPNLFYNLFNNCLKYGTFPDQWKISIVKIIPKNTANQNSAKSYRPISLLSVTGKILEKLLYKRLLYWIYQNPTGLQDRQYGFMPQRSTEDAINVIVKKRNEILEENKFGIFISLDVAGAFDAAWWSRIIVSLKNMDIPSNLITMFQNYFSNRRAKLPICGTSAEKALNRGCPQGAKCSPLLWNIYYDNLLKLQLPTDSYIQAFADDAFLIVTCEDIDICELRANKALEIIAEWGRHNKLHFNPTKTQAMVISRRKKLREINIEMDNIKISTVKYIKYLGVLIENKNQWNKHINHVAGKTRKIYHQLLRTSGKEWGMSGEILRTVYTAAIEPVLTYACSAWEKALDHQTKRNKLRSIQRSFALSIIKGYRTISTEASLILANIDPIDLKIKYCSDRYKFKKRVITDNPSLLNISFQFPIKFASRHHPAYRTKFSNENCSYNHIINVFTDGSKIDGQTGCAFVAYKDNHIVHKKQQRLANGCTVFQAELLAIHLAVVWILKQQREAIICSDSESALKAIECRDTSNSMAIEIRSLLQSSNHHICLKWQKTVQIHPNIWPNATPVWTREIRFVPGKIQNTGKRRLLVRPKPNRRTPIVGLSSHSRRKNIVRIPDWRKARKSQYLQEGSGVLDGLPSIHL</sequence>
<keyword evidence="1" id="KW-0479">Metal-binding</keyword>
<dbReference type="CDD" id="cd09077">
    <property type="entry name" value="R1-I-EN"/>
    <property type="match status" value="1"/>
</dbReference>
<evidence type="ECO:0000259" key="4">
    <source>
        <dbReference type="PROSITE" id="PS50878"/>
    </source>
</evidence>
<dbReference type="SUPFAM" id="SSF53098">
    <property type="entry name" value="Ribonuclease H-like"/>
    <property type="match status" value="1"/>
</dbReference>
<dbReference type="SUPFAM" id="SSF56219">
    <property type="entry name" value="DNase I-like"/>
    <property type="match status" value="1"/>
</dbReference>
<protein>
    <recommendedName>
        <fullName evidence="7">Reverse transcriptase</fullName>
    </recommendedName>
</protein>
<dbReference type="Gene3D" id="3.60.10.10">
    <property type="entry name" value="Endonuclease/exonuclease/phosphatase"/>
    <property type="match status" value="1"/>
</dbReference>
<reference evidence="5 6" key="1">
    <citation type="journal article" date="2018" name="J. Allergy Clin. Immunol.">
        <title>High-quality assembly of Dermatophagoides pteronyssinus genome and transcriptome reveals a wide range of novel allergens.</title>
        <authorList>
            <person name="Liu X.Y."/>
            <person name="Yang K.Y."/>
            <person name="Wang M.Q."/>
            <person name="Kwok J.S."/>
            <person name="Zeng X."/>
            <person name="Yang Z."/>
            <person name="Xiao X.J."/>
            <person name="Lau C.P."/>
            <person name="Li Y."/>
            <person name="Huang Z.M."/>
            <person name="Ba J.G."/>
            <person name="Yim A.K."/>
            <person name="Ouyang C.Y."/>
            <person name="Ngai S.M."/>
            <person name="Chan T.F."/>
            <person name="Leung E.L."/>
            <person name="Liu L."/>
            <person name="Liu Z.G."/>
            <person name="Tsui S.K."/>
        </authorList>
    </citation>
    <scope>NUCLEOTIDE SEQUENCE [LARGE SCALE GENOMIC DNA]</scope>
    <source>
        <strain evidence="5">Derp</strain>
    </source>
</reference>
<evidence type="ECO:0000256" key="2">
    <source>
        <dbReference type="SAM" id="Coils"/>
    </source>
</evidence>
<evidence type="ECO:0000256" key="1">
    <source>
        <dbReference type="PROSITE-ProRule" id="PRU00047"/>
    </source>
</evidence>
<evidence type="ECO:0000313" key="6">
    <source>
        <dbReference type="Proteomes" id="UP000887458"/>
    </source>
</evidence>
<dbReference type="InterPro" id="IPR036397">
    <property type="entry name" value="RNaseH_sf"/>
</dbReference>
<gene>
    <name evidence="5" type="ORF">DERP_014807</name>
</gene>
<organism evidence="5 6">
    <name type="scientific">Dermatophagoides pteronyssinus</name>
    <name type="common">European house dust mite</name>
    <dbReference type="NCBI Taxonomy" id="6956"/>
    <lineage>
        <taxon>Eukaryota</taxon>
        <taxon>Metazoa</taxon>
        <taxon>Ecdysozoa</taxon>
        <taxon>Arthropoda</taxon>
        <taxon>Chelicerata</taxon>
        <taxon>Arachnida</taxon>
        <taxon>Acari</taxon>
        <taxon>Acariformes</taxon>
        <taxon>Sarcoptiformes</taxon>
        <taxon>Astigmata</taxon>
        <taxon>Psoroptidia</taxon>
        <taxon>Analgoidea</taxon>
        <taxon>Pyroglyphidae</taxon>
        <taxon>Dermatophagoidinae</taxon>
        <taxon>Dermatophagoides</taxon>
    </lineage>
</organism>
<dbReference type="InterPro" id="IPR036691">
    <property type="entry name" value="Endo/exonu/phosph_ase_sf"/>
</dbReference>
<keyword evidence="1" id="KW-0862">Zinc</keyword>
<feature type="domain" description="CCHC-type" evidence="3">
    <location>
        <begin position="303"/>
        <end position="316"/>
    </location>
</feature>
<proteinExistence type="predicted"/>
<dbReference type="Gene3D" id="3.30.420.10">
    <property type="entry name" value="Ribonuclease H-like superfamily/Ribonuclease H"/>
    <property type="match status" value="1"/>
</dbReference>
<dbReference type="InterPro" id="IPR012337">
    <property type="entry name" value="RNaseH-like_sf"/>
</dbReference>
<dbReference type="Proteomes" id="UP000887458">
    <property type="component" value="Unassembled WGS sequence"/>
</dbReference>
<feature type="coiled-coil region" evidence="2">
    <location>
        <begin position="62"/>
        <end position="89"/>
    </location>
</feature>
<evidence type="ECO:0000259" key="3">
    <source>
        <dbReference type="PROSITE" id="PS50158"/>
    </source>
</evidence>
<dbReference type="CDD" id="cd01650">
    <property type="entry name" value="RT_nLTR_like"/>
    <property type="match status" value="1"/>
</dbReference>
<dbReference type="PROSITE" id="PS50158">
    <property type="entry name" value="ZF_CCHC"/>
    <property type="match status" value="1"/>
</dbReference>
<dbReference type="SUPFAM" id="SSF56672">
    <property type="entry name" value="DNA/RNA polymerases"/>
    <property type="match status" value="1"/>
</dbReference>